<accession>A0ABW2NLR3</accession>
<dbReference type="Proteomes" id="UP001596549">
    <property type="component" value="Unassembled WGS sequence"/>
</dbReference>
<dbReference type="SUPFAM" id="SSF48452">
    <property type="entry name" value="TPR-like"/>
    <property type="match status" value="1"/>
</dbReference>
<name>A0ABW2NLR3_9BACL</name>
<comment type="caution">
    <text evidence="2">The sequence shown here is derived from an EMBL/GenBank/DDBJ whole genome shotgun (WGS) entry which is preliminary data.</text>
</comment>
<reference evidence="3" key="1">
    <citation type="journal article" date="2019" name="Int. J. Syst. Evol. Microbiol.">
        <title>The Global Catalogue of Microorganisms (GCM) 10K type strain sequencing project: providing services to taxonomists for standard genome sequencing and annotation.</title>
        <authorList>
            <consortium name="The Broad Institute Genomics Platform"/>
            <consortium name="The Broad Institute Genome Sequencing Center for Infectious Disease"/>
            <person name="Wu L."/>
            <person name="Ma J."/>
        </authorList>
    </citation>
    <scope>NUCLEOTIDE SEQUENCE [LARGE SCALE GENOMIC DNA]</scope>
    <source>
        <strain evidence="3">NBRC 106396</strain>
    </source>
</reference>
<evidence type="ECO:0000313" key="3">
    <source>
        <dbReference type="Proteomes" id="UP001596549"/>
    </source>
</evidence>
<dbReference type="InterPro" id="IPR046491">
    <property type="entry name" value="DUF6584"/>
</dbReference>
<evidence type="ECO:0000313" key="2">
    <source>
        <dbReference type="EMBL" id="MFC7371404.1"/>
    </source>
</evidence>
<dbReference type="Pfam" id="PF20225">
    <property type="entry name" value="DUF6584"/>
    <property type="match status" value="1"/>
</dbReference>
<feature type="transmembrane region" description="Helical" evidence="1">
    <location>
        <begin position="115"/>
        <end position="139"/>
    </location>
</feature>
<keyword evidence="1" id="KW-0472">Membrane</keyword>
<proteinExistence type="predicted"/>
<organism evidence="2 3">
    <name type="scientific">Fictibacillus iocasae</name>
    <dbReference type="NCBI Taxonomy" id="2715437"/>
    <lineage>
        <taxon>Bacteria</taxon>
        <taxon>Bacillati</taxon>
        <taxon>Bacillota</taxon>
        <taxon>Bacilli</taxon>
        <taxon>Bacillales</taxon>
        <taxon>Fictibacillaceae</taxon>
        <taxon>Fictibacillus</taxon>
    </lineage>
</organism>
<keyword evidence="3" id="KW-1185">Reference proteome</keyword>
<dbReference type="RefSeq" id="WP_379747941.1">
    <property type="nucleotide sequence ID" value="NZ_JBHTCP010000013.1"/>
</dbReference>
<keyword evidence="1" id="KW-1133">Transmembrane helix</keyword>
<keyword evidence="1" id="KW-0812">Transmembrane</keyword>
<protein>
    <submittedName>
        <fullName evidence="2">DUF6584 family protein</fullName>
    </submittedName>
</protein>
<gene>
    <name evidence="2" type="ORF">ACFQPF_06930</name>
</gene>
<sequence length="140" mass="15965">MITPPALKRVEEDIAAGDLGKARDRLHGLLSTYPDNLEIRKKLGDVYHQLQDPAMAGRYWYLEKEKTPEMQAACEKFEKAHGYKPDRVERALKYTKHQNRGTFHENTISDTIENIGCLVAVAAIIGTFLIGVYTIVMWIF</sequence>
<evidence type="ECO:0000256" key="1">
    <source>
        <dbReference type="SAM" id="Phobius"/>
    </source>
</evidence>
<dbReference type="EMBL" id="JBHTCP010000013">
    <property type="protein sequence ID" value="MFC7371404.1"/>
    <property type="molecule type" value="Genomic_DNA"/>
</dbReference>
<dbReference type="InterPro" id="IPR011990">
    <property type="entry name" value="TPR-like_helical_dom_sf"/>
</dbReference>